<dbReference type="AlphaFoldDB" id="A0A0B2JUM9"/>
<evidence type="ECO:0000256" key="1">
    <source>
        <dbReference type="SAM" id="MobiDB-lite"/>
    </source>
</evidence>
<keyword evidence="2" id="KW-0812">Transmembrane</keyword>
<keyword evidence="2" id="KW-0472">Membrane</keyword>
<dbReference type="Proteomes" id="UP000030993">
    <property type="component" value="Unassembled WGS sequence"/>
</dbReference>
<feature type="region of interest" description="Disordered" evidence="1">
    <location>
        <begin position="220"/>
        <end position="239"/>
    </location>
</feature>
<feature type="transmembrane region" description="Helical" evidence="2">
    <location>
        <begin position="16"/>
        <end position="35"/>
    </location>
</feature>
<sequence>MLMNLSDVRKQKGQGIVEYALLLAFILGIAIAMQGSGIDEAISNTFARVAHALGVETEQDKWATADINSIMDDKDSAAGRLKSDQDFLKNIGRYFIDNNFTREQIQTMLGTSNNSNVLLGNFIENNDGTTYFSNELRGDGSVPETGELFNWATGAAAGTQYDTSRRYLVSDYALHNIQSTTNIKGQNVVTGNGIKIMGITYDGNGKDAKVKSIRIAVNPNTGKTGEGYSRSDLDVTVNR</sequence>
<organism evidence="3 4">
    <name type="scientific">Anaerovibrio lipolyticus</name>
    <dbReference type="NCBI Taxonomy" id="82374"/>
    <lineage>
        <taxon>Bacteria</taxon>
        <taxon>Bacillati</taxon>
        <taxon>Bacillota</taxon>
        <taxon>Negativicutes</taxon>
        <taxon>Selenomonadales</taxon>
        <taxon>Selenomonadaceae</taxon>
        <taxon>Anaerovibrio</taxon>
    </lineage>
</organism>
<evidence type="ECO:0000313" key="4">
    <source>
        <dbReference type="Proteomes" id="UP000030993"/>
    </source>
</evidence>
<evidence type="ECO:0000313" key="3">
    <source>
        <dbReference type="EMBL" id="KHM52055.1"/>
    </source>
</evidence>
<protein>
    <submittedName>
        <fullName evidence="3">Uncharacterized protein</fullName>
    </submittedName>
</protein>
<proteinExistence type="predicted"/>
<reference evidence="3 4" key="1">
    <citation type="journal article" date="2013" name="PLoS ONE">
        <title>Identification and characterization of three novel lipases belonging to families II and V from Anaerovibrio lipolyticus 5ST.</title>
        <authorList>
            <person name="Prive F."/>
            <person name="Kaderbhai N.N."/>
            <person name="Girdwood S."/>
            <person name="Worgan H.J."/>
            <person name="Pinloche E."/>
            <person name="Scollan N.D."/>
            <person name="Huws S.A."/>
            <person name="Newbold C.J."/>
        </authorList>
    </citation>
    <scope>NUCLEOTIDE SEQUENCE [LARGE SCALE GENOMIC DNA]</scope>
    <source>
        <strain evidence="3 4">5S</strain>
    </source>
</reference>
<dbReference type="EMBL" id="JSCE01000143">
    <property type="protein sequence ID" value="KHM52055.1"/>
    <property type="molecule type" value="Genomic_DNA"/>
</dbReference>
<keyword evidence="2" id="KW-1133">Transmembrane helix</keyword>
<accession>A0A0B2JUM9</accession>
<dbReference type="RefSeq" id="WP_039208261.1">
    <property type="nucleotide sequence ID" value="NZ_JSCE01000143.1"/>
</dbReference>
<evidence type="ECO:0000256" key="2">
    <source>
        <dbReference type="SAM" id="Phobius"/>
    </source>
</evidence>
<keyword evidence="4" id="KW-1185">Reference proteome</keyword>
<name>A0A0B2JUM9_9FIRM</name>
<gene>
    <name evidence="3" type="ORF">NZ47_06910</name>
</gene>
<comment type="caution">
    <text evidence="3">The sequence shown here is derived from an EMBL/GenBank/DDBJ whole genome shotgun (WGS) entry which is preliminary data.</text>
</comment>